<evidence type="ECO:0000256" key="3">
    <source>
        <dbReference type="RuleBase" id="RU004466"/>
    </source>
</evidence>
<dbReference type="GO" id="GO:0016740">
    <property type="term" value="F:transferase activity"/>
    <property type="evidence" value="ECO:0007669"/>
    <property type="project" value="UniProtKB-KW"/>
</dbReference>
<keyword evidence="5" id="KW-1185">Reference proteome</keyword>
<dbReference type="InterPro" id="IPR008949">
    <property type="entry name" value="Isoprenoid_synthase_dom_sf"/>
</dbReference>
<keyword evidence="3 4" id="KW-0808">Transferase</keyword>
<dbReference type="PROSITE" id="PS00444">
    <property type="entry name" value="POLYPRENYL_SYNTHASE_2"/>
    <property type="match status" value="1"/>
</dbReference>
<evidence type="ECO:0000313" key="5">
    <source>
        <dbReference type="Proteomes" id="UP001428817"/>
    </source>
</evidence>
<evidence type="ECO:0000256" key="2">
    <source>
        <dbReference type="ARBA" id="ARBA00022842"/>
    </source>
</evidence>
<dbReference type="SFLD" id="SFLDS00005">
    <property type="entry name" value="Isoprenoid_Synthase_Type_I"/>
    <property type="match status" value="1"/>
</dbReference>
<dbReference type="PROSITE" id="PS00723">
    <property type="entry name" value="POLYPRENYL_SYNTHASE_1"/>
    <property type="match status" value="1"/>
</dbReference>
<name>A0ABP9QCH1_9PSEU</name>
<gene>
    <name evidence="4" type="ORF">GCM10023321_40960</name>
</gene>
<dbReference type="SFLD" id="SFLDG01017">
    <property type="entry name" value="Polyprenyl_Transferase_Like"/>
    <property type="match status" value="1"/>
</dbReference>
<comment type="similarity">
    <text evidence="3">Belongs to the FPP/GGPP synthase family.</text>
</comment>
<dbReference type="EMBL" id="BAABJP010000019">
    <property type="protein sequence ID" value="GAA5159596.1"/>
    <property type="molecule type" value="Genomic_DNA"/>
</dbReference>
<organism evidence="4 5">
    <name type="scientific">Pseudonocardia eucalypti</name>
    <dbReference type="NCBI Taxonomy" id="648755"/>
    <lineage>
        <taxon>Bacteria</taxon>
        <taxon>Bacillati</taxon>
        <taxon>Actinomycetota</taxon>
        <taxon>Actinomycetes</taxon>
        <taxon>Pseudonocardiales</taxon>
        <taxon>Pseudonocardiaceae</taxon>
        <taxon>Pseudonocardia</taxon>
    </lineage>
</organism>
<dbReference type="InterPro" id="IPR033749">
    <property type="entry name" value="Polyprenyl_synt_CS"/>
</dbReference>
<dbReference type="SUPFAM" id="SSF48576">
    <property type="entry name" value="Terpenoid synthases"/>
    <property type="match status" value="1"/>
</dbReference>
<protein>
    <submittedName>
        <fullName evidence="4">Family 2 encapsulin nanocompartment cargo protein polyprenyl transferase</fullName>
    </submittedName>
</protein>
<keyword evidence="2" id="KW-0460">Magnesium</keyword>
<keyword evidence="1" id="KW-0479">Metal-binding</keyword>
<sequence>MTGSAGAIHIRDRMSGLCSLVLPELRAVANELPERLRDVAGYHFGWYDDHGRPTIGDPGKLVRPTLTLLSARAAGGMVEHALPAALTVELVHNFSLLHDDVMDGGTVRRHRRTVWSAFGTADAILLGDALLVLAFKSLARLGQTNSATLCDTLLEMVYGQSLDLAFEKEEGITADDALAVAAGKTGALMGYACYLGALSAGTDGRRAEHFRQFGENLGIAFQLVDDILGLWGDPEAIGKPVHTDLQARKKTLPVVAALAGGTVAAGRFATRYRGRARFSAGECAELSTLIEDAGGRAAAERRARRAFADAVDALDLARPVPEAHAELLALADVLTRPDDRR</sequence>
<dbReference type="InterPro" id="IPR000092">
    <property type="entry name" value="Polyprenyl_synt"/>
</dbReference>
<evidence type="ECO:0000313" key="4">
    <source>
        <dbReference type="EMBL" id="GAA5159596.1"/>
    </source>
</evidence>
<dbReference type="Gene3D" id="1.10.600.10">
    <property type="entry name" value="Farnesyl Diphosphate Synthase"/>
    <property type="match status" value="1"/>
</dbReference>
<reference evidence="5" key="1">
    <citation type="journal article" date="2019" name="Int. J. Syst. Evol. Microbiol.">
        <title>The Global Catalogue of Microorganisms (GCM) 10K type strain sequencing project: providing services to taxonomists for standard genome sequencing and annotation.</title>
        <authorList>
            <consortium name="The Broad Institute Genomics Platform"/>
            <consortium name="The Broad Institute Genome Sequencing Center for Infectious Disease"/>
            <person name="Wu L."/>
            <person name="Ma J."/>
        </authorList>
    </citation>
    <scope>NUCLEOTIDE SEQUENCE [LARGE SCALE GENOMIC DNA]</scope>
    <source>
        <strain evidence="5">JCM 18303</strain>
    </source>
</reference>
<dbReference type="PANTHER" id="PTHR12001">
    <property type="entry name" value="GERANYLGERANYL PYROPHOSPHATE SYNTHASE"/>
    <property type="match status" value="1"/>
</dbReference>
<dbReference type="Proteomes" id="UP001428817">
    <property type="component" value="Unassembled WGS sequence"/>
</dbReference>
<comment type="caution">
    <text evidence="4">The sequence shown here is derived from an EMBL/GenBank/DDBJ whole genome shotgun (WGS) entry which is preliminary data.</text>
</comment>
<evidence type="ECO:0000256" key="1">
    <source>
        <dbReference type="ARBA" id="ARBA00022723"/>
    </source>
</evidence>
<proteinExistence type="inferred from homology"/>
<dbReference type="CDD" id="cd00685">
    <property type="entry name" value="Trans_IPPS_HT"/>
    <property type="match status" value="1"/>
</dbReference>
<dbReference type="Pfam" id="PF00348">
    <property type="entry name" value="polyprenyl_synt"/>
    <property type="match status" value="1"/>
</dbReference>
<accession>A0ABP9QCH1</accession>
<dbReference type="PANTHER" id="PTHR12001:SF86">
    <property type="entry name" value="GERANYLGERANYL DIPHOSPHATE SYNTHASE"/>
    <property type="match status" value="1"/>
</dbReference>